<gene>
    <name evidence="5" type="primary">smash</name>
</gene>
<feature type="compositionally biased region" description="Polar residues" evidence="2">
    <location>
        <begin position="16"/>
        <end position="43"/>
    </location>
</feature>
<keyword evidence="4" id="KW-1185">Reference proteome</keyword>
<feature type="compositionally biased region" description="Low complexity" evidence="2">
    <location>
        <begin position="276"/>
        <end position="289"/>
    </location>
</feature>
<feature type="compositionally biased region" description="Low complexity" evidence="2">
    <location>
        <begin position="308"/>
        <end position="318"/>
    </location>
</feature>
<evidence type="ECO:0000313" key="4">
    <source>
        <dbReference type="Proteomes" id="UP001652661"/>
    </source>
</evidence>
<accession>A0A6P4J7Q4</accession>
<reference evidence="5" key="1">
    <citation type="submission" date="2025-08" db="UniProtKB">
        <authorList>
            <consortium name="RefSeq"/>
        </authorList>
    </citation>
    <scope>IDENTIFICATION</scope>
    <source>
        <strain evidence="5">14028-0561.14</strain>
        <tissue evidence="5">Whole fly</tissue>
    </source>
</reference>
<feature type="compositionally biased region" description="Basic and acidic residues" evidence="2">
    <location>
        <begin position="486"/>
        <end position="501"/>
    </location>
</feature>
<feature type="region of interest" description="Disordered" evidence="2">
    <location>
        <begin position="1"/>
        <end position="66"/>
    </location>
</feature>
<protein>
    <submittedName>
        <fullName evidence="5">Uncharacterized protein CG43427 isoform X6</fullName>
    </submittedName>
</protein>
<feature type="compositionally biased region" description="Low complexity" evidence="2">
    <location>
        <begin position="187"/>
        <end position="196"/>
    </location>
</feature>
<sequence length="656" mass="71233">MEATEQDVMLEGSEDLMSTSATSTNGSDTNGCGKKSSATSPDPTSYVAKARVTRPTPPAPSKNPMQFVQIKPCNLYQTAQQQLKKAEEVKKLKEVKKEEPEEWQNNLDNWKSSRRKRVEHIIDRVVETKKLELEEHDRMRRKSKTFTEMMEERAERGGPRGRAKLASLAVYNEDETNDLSDLGIGTSSASGKSSLSEDYDNNSVMSDNAAELDKAIGAAGSGAAGAASRNVDEQQNHINRNGSNGNHNNGVAVGQASTSNASKAAGREYISSPGYDTSSSTAPASSPDPCEYTYEGAIQDYKQRVQRASSNGNANANGKVNGEPIAYPTRRGSKIEDRLSGFEVTSPSDTQEGVEKQKVDVPKVDISKRKEIFEQAKSSSSHGAASAAPKVVLRDRLTNGNGGAPAGFKPEVKRLSGDISSIRDRMQSLEQQRNAFNSSKSVDVPVPPLKQRLNSLQQSVTKEEQKKPPLVALIDARQLEIMRGEEERMRQQQQQKKEQHLAQHQTTVASPPTAAPPALIIEEPPATSANDDSGIQEDTSEELQQQQQQLNAAIAALALEERQLEEAANAVNQIEAEFDELTDLNPSPLPPSPARPAAQTSSSSPSSSSAASAPIQAANQAAAPPLRDMEFSLHSLHAYCQQKLLQVYNFRDQRSS</sequence>
<feature type="region of interest" description="Disordered" evidence="2">
    <location>
        <begin position="219"/>
        <end position="292"/>
    </location>
</feature>
<feature type="region of interest" description="Disordered" evidence="2">
    <location>
        <begin position="578"/>
        <end position="623"/>
    </location>
</feature>
<feature type="compositionally biased region" description="Low complexity" evidence="2">
    <location>
        <begin position="595"/>
        <end position="623"/>
    </location>
</feature>
<evidence type="ECO:0000256" key="2">
    <source>
        <dbReference type="SAM" id="MobiDB-lite"/>
    </source>
</evidence>
<dbReference type="OrthoDB" id="15627at2759"/>
<dbReference type="Proteomes" id="UP001652661">
    <property type="component" value="Chromosome 3R"/>
</dbReference>
<dbReference type="AlphaFoldDB" id="A0A6P4J7Q4"/>
<name>A0A6P4J7Q4_DROKI</name>
<dbReference type="RefSeq" id="XP_017031114.1">
    <property type="nucleotide sequence ID" value="XM_017175625.3"/>
</dbReference>
<evidence type="ECO:0000256" key="1">
    <source>
        <dbReference type="SAM" id="Coils"/>
    </source>
</evidence>
<feature type="region of interest" description="Disordered" evidence="2">
    <location>
        <begin position="306"/>
        <end position="338"/>
    </location>
</feature>
<feature type="compositionally biased region" description="Low complexity" evidence="2">
    <location>
        <begin position="516"/>
        <end position="527"/>
    </location>
</feature>
<evidence type="ECO:0000259" key="3">
    <source>
        <dbReference type="Pfam" id="PF15949"/>
    </source>
</evidence>
<feature type="compositionally biased region" description="Low complexity" evidence="2">
    <location>
        <begin position="236"/>
        <end position="250"/>
    </location>
</feature>
<evidence type="ECO:0000313" key="5">
    <source>
        <dbReference type="RefSeq" id="XP_017031114.1"/>
    </source>
</evidence>
<proteinExistence type="predicted"/>
<dbReference type="InterPro" id="IPR031865">
    <property type="entry name" value="DUF4757"/>
</dbReference>
<feature type="region of interest" description="Disordered" evidence="2">
    <location>
        <begin position="486"/>
        <end position="547"/>
    </location>
</feature>
<keyword evidence="1" id="KW-0175">Coiled coil</keyword>
<feature type="coiled-coil region" evidence="1">
    <location>
        <begin position="412"/>
        <end position="439"/>
    </location>
</feature>
<dbReference type="Pfam" id="PF15949">
    <property type="entry name" value="DUF4757"/>
    <property type="match status" value="1"/>
</dbReference>
<feature type="domain" description="DUF4757" evidence="3">
    <location>
        <begin position="33"/>
        <end position="152"/>
    </location>
</feature>
<feature type="region of interest" description="Disordered" evidence="2">
    <location>
        <begin position="142"/>
        <end position="203"/>
    </location>
</feature>
<organism evidence="4 5">
    <name type="scientific">Drosophila kikkawai</name>
    <name type="common">Fruit fly</name>
    <dbReference type="NCBI Taxonomy" id="30033"/>
    <lineage>
        <taxon>Eukaryota</taxon>
        <taxon>Metazoa</taxon>
        <taxon>Ecdysozoa</taxon>
        <taxon>Arthropoda</taxon>
        <taxon>Hexapoda</taxon>
        <taxon>Insecta</taxon>
        <taxon>Pterygota</taxon>
        <taxon>Neoptera</taxon>
        <taxon>Endopterygota</taxon>
        <taxon>Diptera</taxon>
        <taxon>Brachycera</taxon>
        <taxon>Muscomorpha</taxon>
        <taxon>Ephydroidea</taxon>
        <taxon>Drosophilidae</taxon>
        <taxon>Drosophila</taxon>
        <taxon>Sophophora</taxon>
    </lineage>
</organism>